<gene>
    <name evidence="1" type="ORF">FXB40_39205</name>
</gene>
<dbReference type="Proteomes" id="UP000324758">
    <property type="component" value="Unassembled WGS sequence"/>
</dbReference>
<dbReference type="Pfam" id="PF14022">
    <property type="entry name" value="DUF4238"/>
    <property type="match status" value="1"/>
</dbReference>
<reference evidence="1 2" key="1">
    <citation type="submission" date="2019-08" db="EMBL/GenBank/DDBJ databases">
        <title>Bradyrhizobium hipponensis sp. nov., a rhizobium isolated from a Lupinus angustifolius root nodule in Tunisia.</title>
        <authorList>
            <person name="Off K."/>
            <person name="Rejili M."/>
            <person name="Mars M."/>
            <person name="Brachmann A."/>
            <person name="Marin M."/>
        </authorList>
    </citation>
    <scope>NUCLEOTIDE SEQUENCE [LARGE SCALE GENOMIC DNA]</scope>
    <source>
        <strain evidence="1 2">CTAW71</strain>
    </source>
</reference>
<evidence type="ECO:0000313" key="1">
    <source>
        <dbReference type="EMBL" id="TYL88053.1"/>
    </source>
</evidence>
<dbReference type="EMBL" id="VSSS01000068">
    <property type="protein sequence ID" value="TYL88053.1"/>
    <property type="molecule type" value="Genomic_DNA"/>
</dbReference>
<keyword evidence="2" id="KW-1185">Reference proteome</keyword>
<protein>
    <submittedName>
        <fullName evidence="1">DUF4238 domain-containing protein</fullName>
    </submittedName>
</protein>
<organism evidence="1 2">
    <name type="scientific">Bradyrhizobium rifense</name>
    <dbReference type="NCBI Taxonomy" id="515499"/>
    <lineage>
        <taxon>Bacteria</taxon>
        <taxon>Pseudomonadati</taxon>
        <taxon>Pseudomonadota</taxon>
        <taxon>Alphaproteobacteria</taxon>
        <taxon>Hyphomicrobiales</taxon>
        <taxon>Nitrobacteraceae</taxon>
        <taxon>Bradyrhizobium</taxon>
    </lineage>
</organism>
<evidence type="ECO:0000313" key="2">
    <source>
        <dbReference type="Proteomes" id="UP000324758"/>
    </source>
</evidence>
<accession>A0A5D3JZS7</accession>
<name>A0A5D3JZS7_9BRAD</name>
<dbReference type="AlphaFoldDB" id="A0A5D3JZS7"/>
<sequence>MPDLYTIFDGITRDLRIEHTFGQWEDAFVKVRKRIEVDADLTEEDIANLYVFAGALMARPPQHIEHFAGQWRDIVAQARTIKIDPNVKPIPSLRKGPSLSLDEAQRYADDPMGTWFIDRLAVNIEVLAENFGIDLIVNESEHPFLTSDSPAVTYHPPVEERFRVMPPGLGSPGCEITLPISPQHALLFRHKEQGLHNYLVADWETVFEMNFRTITRAKEKIISDRDDLYFVKTILDKVAEVEAEG</sequence>
<comment type="caution">
    <text evidence="1">The sequence shown here is derived from an EMBL/GenBank/DDBJ whole genome shotgun (WGS) entry which is preliminary data.</text>
</comment>
<proteinExistence type="predicted"/>
<dbReference type="OrthoDB" id="8436503at2"/>
<dbReference type="InterPro" id="IPR025332">
    <property type="entry name" value="DUF4238"/>
</dbReference>